<comment type="subcellular location">
    <subcellularLocation>
        <location evidence="1">Cytoplasm</location>
    </subcellularLocation>
</comment>
<feature type="compositionally biased region" description="Polar residues" evidence="5">
    <location>
        <begin position="694"/>
        <end position="713"/>
    </location>
</feature>
<evidence type="ECO:0000313" key="6">
    <source>
        <dbReference type="EMBL" id="KAJ3751088.1"/>
    </source>
</evidence>
<dbReference type="GO" id="GO:0000932">
    <property type="term" value="C:P-body"/>
    <property type="evidence" value="ECO:0007669"/>
    <property type="project" value="TreeGrafter"/>
</dbReference>
<feature type="region of interest" description="Disordered" evidence="5">
    <location>
        <begin position="1"/>
        <end position="27"/>
    </location>
</feature>
<name>A0A9W8U3N7_9AGAR</name>
<keyword evidence="7" id="KW-1185">Reference proteome</keyword>
<evidence type="ECO:0000256" key="5">
    <source>
        <dbReference type="SAM" id="MobiDB-lite"/>
    </source>
</evidence>
<dbReference type="GO" id="GO:0003729">
    <property type="term" value="F:mRNA binding"/>
    <property type="evidence" value="ECO:0007669"/>
    <property type="project" value="TreeGrafter"/>
</dbReference>
<feature type="compositionally biased region" description="Basic and acidic residues" evidence="5">
    <location>
        <begin position="457"/>
        <end position="466"/>
    </location>
</feature>
<dbReference type="SUPFAM" id="SSF50729">
    <property type="entry name" value="PH domain-like"/>
    <property type="match status" value="1"/>
</dbReference>
<feature type="region of interest" description="Disordered" evidence="5">
    <location>
        <begin position="623"/>
        <end position="652"/>
    </location>
</feature>
<protein>
    <submittedName>
        <fullName evidence="6">Uncharacterized protein</fullName>
    </submittedName>
</protein>
<gene>
    <name evidence="6" type="ORF">DFH05DRAFT_159686</name>
</gene>
<dbReference type="Gene3D" id="2.30.29.30">
    <property type="entry name" value="Pleckstrin-homology domain (PH domain)/Phosphotyrosine-binding domain (PTB)"/>
    <property type="match status" value="1"/>
</dbReference>
<keyword evidence="4" id="KW-0507">mRNA processing</keyword>
<dbReference type="GO" id="GO:0000290">
    <property type="term" value="P:deadenylation-dependent decapping of nuclear-transcribed mRNA"/>
    <property type="evidence" value="ECO:0007669"/>
    <property type="project" value="InterPro"/>
</dbReference>
<proteinExistence type="inferred from homology"/>
<dbReference type="PANTHER" id="PTHR16290">
    <property type="entry name" value="TRANSCRIPTION FACTOR SMIF DECAPPING ENZYME DCP1"/>
    <property type="match status" value="1"/>
</dbReference>
<reference evidence="6 7" key="1">
    <citation type="journal article" date="2023" name="Proc. Natl. Acad. Sci. U.S.A.">
        <title>A global phylogenomic analysis of the shiitake genus Lentinula.</title>
        <authorList>
            <person name="Sierra-Patev S."/>
            <person name="Min B."/>
            <person name="Naranjo-Ortiz M."/>
            <person name="Looney B."/>
            <person name="Konkel Z."/>
            <person name="Slot J.C."/>
            <person name="Sakamoto Y."/>
            <person name="Steenwyk J.L."/>
            <person name="Rokas A."/>
            <person name="Carro J."/>
            <person name="Camarero S."/>
            <person name="Ferreira P."/>
            <person name="Molpeceres G."/>
            <person name="Ruiz-Duenas F.J."/>
            <person name="Serrano A."/>
            <person name="Henrissat B."/>
            <person name="Drula E."/>
            <person name="Hughes K.W."/>
            <person name="Mata J.L."/>
            <person name="Ishikawa N.K."/>
            <person name="Vargas-Isla R."/>
            <person name="Ushijima S."/>
            <person name="Smith C.A."/>
            <person name="Donoghue J."/>
            <person name="Ahrendt S."/>
            <person name="Andreopoulos W."/>
            <person name="He G."/>
            <person name="LaButti K."/>
            <person name="Lipzen A."/>
            <person name="Ng V."/>
            <person name="Riley R."/>
            <person name="Sandor L."/>
            <person name="Barry K."/>
            <person name="Martinez A.T."/>
            <person name="Xiao Y."/>
            <person name="Gibbons J.G."/>
            <person name="Terashima K."/>
            <person name="Grigoriev I.V."/>
            <person name="Hibbett D."/>
        </authorList>
    </citation>
    <scope>NUCLEOTIDE SEQUENCE [LARGE SCALE GENOMIC DNA]</scope>
    <source>
        <strain evidence="6 7">TFB7810</strain>
    </source>
</reference>
<evidence type="ECO:0000256" key="1">
    <source>
        <dbReference type="ARBA" id="ARBA00004496"/>
    </source>
</evidence>
<evidence type="ECO:0000256" key="2">
    <source>
        <dbReference type="ARBA" id="ARBA00008778"/>
    </source>
</evidence>
<keyword evidence="3" id="KW-0963">Cytoplasm</keyword>
<dbReference type="EMBL" id="JANVFU010000001">
    <property type="protein sequence ID" value="KAJ3751088.1"/>
    <property type="molecule type" value="Genomic_DNA"/>
</dbReference>
<feature type="region of interest" description="Disordered" evidence="5">
    <location>
        <begin position="238"/>
        <end position="295"/>
    </location>
</feature>
<dbReference type="GO" id="GO:0006397">
    <property type="term" value="P:mRNA processing"/>
    <property type="evidence" value="ECO:0007669"/>
    <property type="project" value="UniProtKB-KW"/>
</dbReference>
<evidence type="ECO:0000256" key="4">
    <source>
        <dbReference type="ARBA" id="ARBA00022664"/>
    </source>
</evidence>
<organism evidence="6 7">
    <name type="scientific">Lentinula detonsa</name>
    <dbReference type="NCBI Taxonomy" id="2804962"/>
    <lineage>
        <taxon>Eukaryota</taxon>
        <taxon>Fungi</taxon>
        <taxon>Dikarya</taxon>
        <taxon>Basidiomycota</taxon>
        <taxon>Agaricomycotina</taxon>
        <taxon>Agaricomycetes</taxon>
        <taxon>Agaricomycetidae</taxon>
        <taxon>Agaricales</taxon>
        <taxon>Marasmiineae</taxon>
        <taxon>Omphalotaceae</taxon>
        <taxon>Lentinula</taxon>
    </lineage>
</organism>
<feature type="region of interest" description="Disordered" evidence="5">
    <location>
        <begin position="691"/>
        <end position="713"/>
    </location>
</feature>
<accession>A0A9W8U3N7</accession>
<comment type="similarity">
    <text evidence="2">Belongs to the DCP1 family.</text>
</comment>
<dbReference type="PANTHER" id="PTHR16290:SF0">
    <property type="entry name" value="DECAPPING PROTEIN 1, ISOFORM A"/>
    <property type="match status" value="1"/>
</dbReference>
<dbReference type="AlphaFoldDB" id="A0A9W8U3N7"/>
<dbReference type="GO" id="GO:0031087">
    <property type="term" value="P:deadenylation-independent decapping of nuclear-transcribed mRNA"/>
    <property type="evidence" value="ECO:0007669"/>
    <property type="project" value="TreeGrafter"/>
</dbReference>
<sequence length="839" mass="92440">MPSNSTTRTRNRSSSNAYVEHEPPPSNWNQYHTPLVNHVSAVHHPETLKTPPLRPASVSKSGAGMSAASRYAHNLKVLRRRDPSILRIFDQFSHVCIYHHNGQSWEKKGFEGSMFLYERADYPPYGFYILNRMGMDDYIQRLWPEDNLSVTGSYLMLRTWPEWSRNRIRDIEASNGSKELHPFDERYKWDQETRPNEATEVSKTIGLWMFNTDAREPLITVMLRLHGFIRQNLPYPEKYRYGPDKPPPPNSSPSLANGAPNRTASAASTESGASTAHTGSASTDSSSHSQQHSPNAAYTNPLLYQISDSASTASADPKFLNAFVETPKVKGKIRKRKGKREKLFAESGDVTPMANGSNQVSDLNILFAKLVQPSASTDEANAESGYGPALPMSRGPLIPESSMGNGSLSNPASNPISMAVAHPPPVDQTTSTKLTLEGLFASVTSIPVDHQVYDAPNHRNAEDGFNHNHHQRSSPHSHSSSMPLATIKTQAGNAAHYSASPVKNTGLALLNDIFASASTSGLASSIISPSDSILQENISSEIEHHSTSVLSTIATSRDEPETIEIYSPRPQAPLSLATMFDAAVCDGTRSPSGLGLDVTSIEQDAGREGHQTILTQRVLDTLLDTGGSMDPEHDDDVKANTPNTPSEMNAEPEEVRRRLLHMIGLGSSSHFPYSHPKSNGDVTPRAIHKETPEPATTSSFGVPESLQHSTSHTDVSFADTEDVFDEGDEDDEPIVELDFSDTRALSDIHVFENRERVLREQLIERKAASRNASRSTTPAVISYEPISNSTKINEMNGVHSKTKGKIETEEKAKRDPRFLLSTELRFPIILRETRYLTIR</sequence>
<dbReference type="InterPro" id="IPR010334">
    <property type="entry name" value="Dcp1"/>
</dbReference>
<feature type="region of interest" description="Disordered" evidence="5">
    <location>
        <begin position="457"/>
        <end position="482"/>
    </location>
</feature>
<dbReference type="GO" id="GO:0008047">
    <property type="term" value="F:enzyme activator activity"/>
    <property type="evidence" value="ECO:0007669"/>
    <property type="project" value="InterPro"/>
</dbReference>
<dbReference type="InterPro" id="IPR011993">
    <property type="entry name" value="PH-like_dom_sf"/>
</dbReference>
<dbReference type="CDD" id="cd09804">
    <property type="entry name" value="Dcp1"/>
    <property type="match status" value="1"/>
</dbReference>
<comment type="caution">
    <text evidence="6">The sequence shown here is derived from an EMBL/GenBank/DDBJ whole genome shotgun (WGS) entry which is preliminary data.</text>
</comment>
<evidence type="ECO:0000313" key="7">
    <source>
        <dbReference type="Proteomes" id="UP001142393"/>
    </source>
</evidence>
<feature type="compositionally biased region" description="Low complexity" evidence="5">
    <location>
        <begin position="252"/>
        <end position="293"/>
    </location>
</feature>
<dbReference type="Proteomes" id="UP001142393">
    <property type="component" value="Unassembled WGS sequence"/>
</dbReference>
<evidence type="ECO:0000256" key="3">
    <source>
        <dbReference type="ARBA" id="ARBA00022490"/>
    </source>
</evidence>
<feature type="compositionally biased region" description="Low complexity" evidence="5">
    <location>
        <begin position="1"/>
        <end position="16"/>
    </location>
</feature>
<dbReference type="Pfam" id="PF06058">
    <property type="entry name" value="DCP1"/>
    <property type="match status" value="1"/>
</dbReference>